<keyword evidence="3" id="KW-1185">Reference proteome</keyword>
<accession>A0ABS4GAM8</accession>
<dbReference type="PANTHER" id="PTHR42941">
    <property type="entry name" value="SLL1037 PROTEIN"/>
    <property type="match status" value="1"/>
</dbReference>
<keyword evidence="2" id="KW-0675">Receptor</keyword>
<sequence>MIKKKIALLLSLTVLAASVLTACGGNDAAPEQPAAEKPATEQQDQQAEINKSDYFITVATGPTSGLYYPIGGAFSSVFQNKLGYKSSAQSTGASVENIGLISNKDAELAIVMSDAVAQAYDAFGAFEGKEPATDLRAIMGLYPNYVQLVTTKETGITKFEDLKGKRVGIGAPNSGVELNARMMYEAHGMTYEDSKVDYLNYGEAIDQMKNGLVDAVFVTSGIPNATVMELGTTADIVLVPIEGDGLNNLTEKYPFFVPDVIPADAYGTDGDINTVTVRNIMLVSKDLPDEVVYDLTKGIFENIEDIKASHATAAKHISLENSHLGVDIPFHPGAVKYYEEQGITK</sequence>
<dbReference type="RefSeq" id="WP_209510211.1">
    <property type="nucleotide sequence ID" value="NZ_JAGGKS010000001.1"/>
</dbReference>
<keyword evidence="1" id="KW-0732">Signal</keyword>
<comment type="caution">
    <text evidence="2">The sequence shown here is derived from an EMBL/GenBank/DDBJ whole genome shotgun (WGS) entry which is preliminary data.</text>
</comment>
<protein>
    <submittedName>
        <fullName evidence="2">TRAP transporter TAXI family solute receptor</fullName>
    </submittedName>
</protein>
<dbReference type="PROSITE" id="PS51257">
    <property type="entry name" value="PROKAR_LIPOPROTEIN"/>
    <property type="match status" value="1"/>
</dbReference>
<reference evidence="2 3" key="1">
    <citation type="submission" date="2021-03" db="EMBL/GenBank/DDBJ databases">
        <title>Genomic Encyclopedia of Type Strains, Phase IV (KMG-IV): sequencing the most valuable type-strain genomes for metagenomic binning, comparative biology and taxonomic classification.</title>
        <authorList>
            <person name="Goeker M."/>
        </authorList>
    </citation>
    <scope>NUCLEOTIDE SEQUENCE [LARGE SCALE GENOMIC DNA]</scope>
    <source>
        <strain evidence="2 3">DSM 24004</strain>
    </source>
</reference>
<evidence type="ECO:0000313" key="3">
    <source>
        <dbReference type="Proteomes" id="UP001519342"/>
    </source>
</evidence>
<dbReference type="SUPFAM" id="SSF53850">
    <property type="entry name" value="Periplasmic binding protein-like II"/>
    <property type="match status" value="1"/>
</dbReference>
<evidence type="ECO:0000256" key="1">
    <source>
        <dbReference type="SAM" id="SignalP"/>
    </source>
</evidence>
<dbReference type="CDD" id="cd13567">
    <property type="entry name" value="PBP2_TtGluBP"/>
    <property type="match status" value="1"/>
</dbReference>
<dbReference type="InterPro" id="IPR011852">
    <property type="entry name" value="TRAP_TAXI"/>
</dbReference>
<name>A0ABS4GAM8_9FIRM</name>
<evidence type="ECO:0000313" key="2">
    <source>
        <dbReference type="EMBL" id="MBP1924450.1"/>
    </source>
</evidence>
<dbReference type="EMBL" id="JAGGKS010000001">
    <property type="protein sequence ID" value="MBP1924450.1"/>
    <property type="molecule type" value="Genomic_DNA"/>
</dbReference>
<dbReference type="Proteomes" id="UP001519342">
    <property type="component" value="Unassembled WGS sequence"/>
</dbReference>
<dbReference type="Gene3D" id="3.40.190.10">
    <property type="entry name" value="Periplasmic binding protein-like II"/>
    <property type="match status" value="2"/>
</dbReference>
<dbReference type="PANTHER" id="PTHR42941:SF1">
    <property type="entry name" value="SLL1037 PROTEIN"/>
    <property type="match status" value="1"/>
</dbReference>
<organism evidence="2 3">
    <name type="scientific">Sedimentibacter acidaminivorans</name>
    <dbReference type="NCBI Taxonomy" id="913099"/>
    <lineage>
        <taxon>Bacteria</taxon>
        <taxon>Bacillati</taxon>
        <taxon>Bacillota</taxon>
        <taxon>Tissierellia</taxon>
        <taxon>Sedimentibacter</taxon>
    </lineage>
</organism>
<proteinExistence type="predicted"/>
<feature type="signal peptide" evidence="1">
    <location>
        <begin position="1"/>
        <end position="22"/>
    </location>
</feature>
<dbReference type="Pfam" id="PF16868">
    <property type="entry name" value="NMT1_3"/>
    <property type="match status" value="1"/>
</dbReference>
<feature type="chain" id="PRO_5045835641" evidence="1">
    <location>
        <begin position="23"/>
        <end position="345"/>
    </location>
</feature>
<gene>
    <name evidence="2" type="ORF">J2Z76_000303</name>
</gene>
<dbReference type="NCBIfam" id="TIGR02122">
    <property type="entry name" value="TRAP_TAXI"/>
    <property type="match status" value="1"/>
</dbReference>